<feature type="active site" description="Proton acceptor" evidence="5">
    <location>
        <position position="63"/>
    </location>
</feature>
<name>A0A2R4W1C2_THEAF</name>
<comment type="subunit">
    <text evidence="7">Homodimer.</text>
</comment>
<comment type="similarity">
    <text evidence="7">Belongs to the dTDP-4-dehydrorhamnose 3,5-epimerase family.</text>
</comment>
<gene>
    <name evidence="8" type="ORF">TDSAC_1161</name>
</gene>
<comment type="pathway">
    <text evidence="7">Carbohydrate biosynthesis; dTDP-L-rhamnose biosynthesis.</text>
</comment>
<dbReference type="UniPathway" id="UPA00124"/>
<dbReference type="GO" id="GO:0008830">
    <property type="term" value="F:dTDP-4-dehydrorhamnose 3,5-epimerase activity"/>
    <property type="evidence" value="ECO:0007669"/>
    <property type="project" value="UniProtKB-UniRule"/>
</dbReference>
<dbReference type="GO" id="GO:0000271">
    <property type="term" value="P:polysaccharide biosynthetic process"/>
    <property type="evidence" value="ECO:0007669"/>
    <property type="project" value="TreeGrafter"/>
</dbReference>
<evidence type="ECO:0000256" key="7">
    <source>
        <dbReference type="RuleBase" id="RU364069"/>
    </source>
</evidence>
<evidence type="ECO:0000313" key="9">
    <source>
        <dbReference type="Proteomes" id="UP000244792"/>
    </source>
</evidence>
<reference evidence="8 9" key="1">
    <citation type="submission" date="2017-04" db="EMBL/GenBank/DDBJ databases">
        <title>Genomic insights into metabolism of Thermodesulfobium acidiphilum.</title>
        <authorList>
            <person name="Toshchakov S.V."/>
            <person name="Frolov E.N."/>
            <person name="Kublanov I.V."/>
            <person name="Samarov N.I."/>
            <person name="Novikov A."/>
            <person name="Lebedinsky A.V."/>
            <person name="Bonch-Osmolovskaya E.A."/>
            <person name="Chernyh N.A."/>
        </authorList>
    </citation>
    <scope>NUCLEOTIDE SEQUENCE [LARGE SCALE GENOMIC DNA]</scope>
    <source>
        <strain evidence="8 9">3127-1</strain>
    </source>
</reference>
<dbReference type="InterPro" id="IPR000888">
    <property type="entry name" value="RmlC-like"/>
</dbReference>
<evidence type="ECO:0000256" key="2">
    <source>
        <dbReference type="ARBA" id="ARBA00001997"/>
    </source>
</evidence>
<dbReference type="InterPro" id="IPR011051">
    <property type="entry name" value="RmlC_Cupin_sf"/>
</dbReference>
<dbReference type="KEGG" id="taci:TDSAC_1161"/>
<evidence type="ECO:0000256" key="6">
    <source>
        <dbReference type="PIRSR" id="PIRSR600888-3"/>
    </source>
</evidence>
<feature type="active site" description="Proton donor" evidence="5">
    <location>
        <position position="133"/>
    </location>
</feature>
<evidence type="ECO:0000256" key="1">
    <source>
        <dbReference type="ARBA" id="ARBA00001298"/>
    </source>
</evidence>
<comment type="function">
    <text evidence="2 7">Catalyzes the epimerization of the C3' and C5'positions of dTDP-6-deoxy-D-xylo-4-hexulose, forming dTDP-6-deoxy-L-lyxo-4-hexulose.</text>
</comment>
<sequence length="183" mass="21020">MPFEKIETGIEGLVIIKSKKFFDNRGYFQEIFKDSDFKRMGFDLDFNQDNLSFSKKGVIRGLHYQKAPHGQAKLVKCVYGSIFDAVVDVRRESKTFGKYFTVILHDSNDYLLFVPDGFLHGFCALSDFAIVLYKTSSEYSPESSSGVIYNDQFLSIPWPVENPIISLQDAGLKTFKEEFLEQF</sequence>
<dbReference type="PANTHER" id="PTHR21047:SF2">
    <property type="entry name" value="THYMIDINE DIPHOSPHO-4-KETO-RHAMNOSE 3,5-EPIMERASE"/>
    <property type="match status" value="1"/>
</dbReference>
<evidence type="ECO:0000313" key="8">
    <source>
        <dbReference type="EMBL" id="AWB10506.1"/>
    </source>
</evidence>
<accession>A0A2R4W1C2</accession>
<dbReference type="Pfam" id="PF00908">
    <property type="entry name" value="dTDP_sugar_isom"/>
    <property type="match status" value="1"/>
</dbReference>
<dbReference type="AlphaFoldDB" id="A0A2R4W1C2"/>
<organism evidence="8 9">
    <name type="scientific">Thermodesulfobium acidiphilum</name>
    <dbReference type="NCBI Taxonomy" id="1794699"/>
    <lineage>
        <taxon>Bacteria</taxon>
        <taxon>Pseudomonadati</taxon>
        <taxon>Thermodesulfobiota</taxon>
        <taxon>Thermodesulfobiia</taxon>
        <taxon>Thermodesulfobiales</taxon>
        <taxon>Thermodesulfobiaceae</taxon>
        <taxon>Thermodesulfobium</taxon>
    </lineage>
</organism>
<evidence type="ECO:0000256" key="5">
    <source>
        <dbReference type="PIRSR" id="PIRSR600888-1"/>
    </source>
</evidence>
<feature type="site" description="Participates in a stacking interaction with the thymidine ring of dTDP-4-oxo-6-deoxyglucose" evidence="6">
    <location>
        <position position="139"/>
    </location>
</feature>
<keyword evidence="9" id="KW-1185">Reference proteome</keyword>
<proteinExistence type="inferred from homology"/>
<dbReference type="Gene3D" id="2.60.120.10">
    <property type="entry name" value="Jelly Rolls"/>
    <property type="match status" value="1"/>
</dbReference>
<dbReference type="OrthoDB" id="9800680at2"/>
<keyword evidence="7" id="KW-0413">Isomerase</keyword>
<dbReference type="EC" id="5.1.3.13" evidence="3 7"/>
<dbReference type="RefSeq" id="WP_108309301.1">
    <property type="nucleotide sequence ID" value="NZ_CP020921.1"/>
</dbReference>
<dbReference type="PANTHER" id="PTHR21047">
    <property type="entry name" value="DTDP-6-DEOXY-D-GLUCOSE-3,5 EPIMERASE"/>
    <property type="match status" value="1"/>
</dbReference>
<dbReference type="Proteomes" id="UP000244792">
    <property type="component" value="Chromosome"/>
</dbReference>
<comment type="catalytic activity">
    <reaction evidence="1 7">
        <text>dTDP-4-dehydro-6-deoxy-alpha-D-glucose = dTDP-4-dehydro-beta-L-rhamnose</text>
        <dbReference type="Rhea" id="RHEA:16969"/>
        <dbReference type="ChEBI" id="CHEBI:57649"/>
        <dbReference type="ChEBI" id="CHEBI:62830"/>
        <dbReference type="EC" id="5.1.3.13"/>
    </reaction>
</comment>
<dbReference type="NCBIfam" id="TIGR01221">
    <property type="entry name" value="rmlC"/>
    <property type="match status" value="1"/>
</dbReference>
<evidence type="ECO:0000256" key="4">
    <source>
        <dbReference type="ARBA" id="ARBA00019595"/>
    </source>
</evidence>
<evidence type="ECO:0000256" key="3">
    <source>
        <dbReference type="ARBA" id="ARBA00012098"/>
    </source>
</evidence>
<dbReference type="EMBL" id="CP020921">
    <property type="protein sequence ID" value="AWB10506.1"/>
    <property type="molecule type" value="Genomic_DNA"/>
</dbReference>
<dbReference type="GO" id="GO:0019305">
    <property type="term" value="P:dTDP-rhamnose biosynthetic process"/>
    <property type="evidence" value="ECO:0007669"/>
    <property type="project" value="UniProtKB-UniRule"/>
</dbReference>
<dbReference type="InterPro" id="IPR014710">
    <property type="entry name" value="RmlC-like_jellyroll"/>
</dbReference>
<dbReference type="SUPFAM" id="SSF51182">
    <property type="entry name" value="RmlC-like cupins"/>
    <property type="match status" value="1"/>
</dbReference>
<dbReference type="CDD" id="cd00438">
    <property type="entry name" value="cupin_RmlC"/>
    <property type="match status" value="1"/>
</dbReference>
<protein>
    <recommendedName>
        <fullName evidence="4 7">dTDP-4-dehydrorhamnose 3,5-epimerase</fullName>
        <ecNumber evidence="3 7">5.1.3.13</ecNumber>
    </recommendedName>
    <alternativeName>
        <fullName evidence="7">Thymidine diphospho-4-keto-rhamnose 3,5-epimerase</fullName>
    </alternativeName>
</protein>
<dbReference type="GO" id="GO:0005829">
    <property type="term" value="C:cytosol"/>
    <property type="evidence" value="ECO:0007669"/>
    <property type="project" value="TreeGrafter"/>
</dbReference>